<feature type="domain" description="TonB-dependent receptor-like beta-barrel" evidence="12">
    <location>
        <begin position="116"/>
        <end position="506"/>
    </location>
</feature>
<feature type="domain" description="TonB-dependent receptor plug" evidence="13">
    <location>
        <begin position="7"/>
        <end position="65"/>
    </location>
</feature>
<dbReference type="PANTHER" id="PTHR30069">
    <property type="entry name" value="TONB-DEPENDENT OUTER MEMBRANE RECEPTOR"/>
    <property type="match status" value="1"/>
</dbReference>
<dbReference type="AlphaFoldDB" id="G9YET6"/>
<dbReference type="Proteomes" id="UP000005481">
    <property type="component" value="Unassembled WGS sequence"/>
</dbReference>
<evidence type="ECO:0000259" key="13">
    <source>
        <dbReference type="Pfam" id="PF07715"/>
    </source>
</evidence>
<dbReference type="HOGENOM" id="CLU_008287_18_0_9"/>
<dbReference type="Pfam" id="PF07715">
    <property type="entry name" value="Plug"/>
    <property type="match status" value="1"/>
</dbReference>
<dbReference type="eggNOG" id="COG4206">
    <property type="taxonomic scope" value="Bacteria"/>
</dbReference>
<evidence type="ECO:0000256" key="8">
    <source>
        <dbReference type="ARBA" id="ARBA00023170"/>
    </source>
</evidence>
<keyword evidence="3 10" id="KW-1134">Transmembrane beta strand</keyword>
<evidence type="ECO:0000256" key="10">
    <source>
        <dbReference type="PROSITE-ProRule" id="PRU01360"/>
    </source>
</evidence>
<dbReference type="InterPro" id="IPR000531">
    <property type="entry name" value="Beta-barrel_TonB"/>
</dbReference>
<dbReference type="GO" id="GO:0015344">
    <property type="term" value="F:siderophore uptake transmembrane transporter activity"/>
    <property type="evidence" value="ECO:0007669"/>
    <property type="project" value="TreeGrafter"/>
</dbReference>
<dbReference type="SUPFAM" id="SSF56935">
    <property type="entry name" value="Porins"/>
    <property type="match status" value="1"/>
</dbReference>
<evidence type="ECO:0000256" key="5">
    <source>
        <dbReference type="ARBA" id="ARBA00022729"/>
    </source>
</evidence>
<name>G9YET6_9FIRM</name>
<dbReference type="Gene3D" id="2.170.130.10">
    <property type="entry name" value="TonB-dependent receptor, plug domain"/>
    <property type="match status" value="1"/>
</dbReference>
<keyword evidence="9 10" id="KW-0998">Cell outer membrane</keyword>
<evidence type="ECO:0000256" key="1">
    <source>
        <dbReference type="ARBA" id="ARBA00004571"/>
    </source>
</evidence>
<evidence type="ECO:0000313" key="14">
    <source>
        <dbReference type="EMBL" id="EHM43709.1"/>
    </source>
</evidence>
<evidence type="ECO:0000256" key="7">
    <source>
        <dbReference type="ARBA" id="ARBA00023136"/>
    </source>
</evidence>
<dbReference type="Gene3D" id="2.40.170.20">
    <property type="entry name" value="TonB-dependent receptor, beta-barrel domain"/>
    <property type="match status" value="1"/>
</dbReference>
<sequence>MSRLNGDDRVNVLVDGQSLANAQGAGYGRGMVDLSTLPGVEQIARIEIVKGAGSVRYGAGAVGGTINIITKKGRKDRTVFDIGGGSWGQRYYGLTQEGSAGSTSWFLTGDLDKRGYYKFPHGAVTDKAVGDTSAKFLTFRLDRQLSKSDSLTFGITHKTAHGHAVTFKQVNHQFKVSEPKPLERLINNYNLTYRFRENTSTPGFIRYFNDYSKTRWTNRFHARTQGLQAELTRMNAHNFITAGLEWTQDSGSNDGANYQNKKKNNRAVYAEDMIVYGKWSVTPGIRLDKNSAFGFHKTPRLSVEYRADADFNLFASWSRVYTPPRLNDMYYYKPAAGPHAVSSFGNPYLRPETGYSQTIGFDWAYDKKSTFRFSAFHSSLNDAIRWDRASNPKTVRNLNREDKRGIDVSLQHRINKALDWELGYTYTKTKTDEGRGMRPDRANNGPNGYRAALRYHCGKWRANLQVTARTGRDDTYYFSRSYVRWDLNASYEAGKNTTVYAVIRNLNDDSYDLYHGYPDAGRNWTAGVKYTF</sequence>
<comment type="subcellular location">
    <subcellularLocation>
        <location evidence="1 10">Cell outer membrane</location>
        <topology evidence="1 10">Multi-pass membrane protein</topology>
    </subcellularLocation>
</comment>
<dbReference type="PROSITE" id="PS52016">
    <property type="entry name" value="TONB_DEPENDENT_REC_3"/>
    <property type="match status" value="1"/>
</dbReference>
<dbReference type="GO" id="GO:0009279">
    <property type="term" value="C:cell outer membrane"/>
    <property type="evidence" value="ECO:0007669"/>
    <property type="project" value="UniProtKB-SubCell"/>
</dbReference>
<dbReference type="InterPro" id="IPR039426">
    <property type="entry name" value="TonB-dep_rcpt-like"/>
</dbReference>
<dbReference type="Pfam" id="PF00593">
    <property type="entry name" value="TonB_dep_Rec_b-barrel"/>
    <property type="match status" value="1"/>
</dbReference>
<dbReference type="GO" id="GO:0044718">
    <property type="term" value="P:siderophore transmembrane transport"/>
    <property type="evidence" value="ECO:0007669"/>
    <property type="project" value="TreeGrafter"/>
</dbReference>
<protein>
    <submittedName>
        <fullName evidence="14">TonB-dependent receptor</fullName>
    </submittedName>
</protein>
<dbReference type="PATRIC" id="fig|861450.3.peg.139"/>
<evidence type="ECO:0000256" key="9">
    <source>
        <dbReference type="ARBA" id="ARBA00023237"/>
    </source>
</evidence>
<dbReference type="InterPro" id="IPR036942">
    <property type="entry name" value="Beta-barrel_TonB_sf"/>
</dbReference>
<keyword evidence="4 10" id="KW-0812">Transmembrane</keyword>
<dbReference type="OrthoDB" id="337377at2"/>
<comment type="caution">
    <text evidence="14">The sequence shown here is derived from an EMBL/GenBank/DDBJ whole genome shotgun (WGS) entry which is preliminary data.</text>
</comment>
<keyword evidence="6 11" id="KW-0798">TonB box</keyword>
<keyword evidence="2 10" id="KW-0813">Transport</keyword>
<evidence type="ECO:0000313" key="15">
    <source>
        <dbReference type="Proteomes" id="UP000005481"/>
    </source>
</evidence>
<dbReference type="RefSeq" id="WP_006789129.1">
    <property type="nucleotide sequence ID" value="NZ_JH417564.1"/>
</dbReference>
<organism evidence="14 15">
    <name type="scientific">Anaeroglobus geminatus F0357</name>
    <dbReference type="NCBI Taxonomy" id="861450"/>
    <lineage>
        <taxon>Bacteria</taxon>
        <taxon>Bacillati</taxon>
        <taxon>Bacillota</taxon>
        <taxon>Negativicutes</taxon>
        <taxon>Veillonellales</taxon>
        <taxon>Veillonellaceae</taxon>
        <taxon>Anaeroglobus</taxon>
    </lineage>
</organism>
<evidence type="ECO:0000256" key="3">
    <source>
        <dbReference type="ARBA" id="ARBA00022452"/>
    </source>
</evidence>
<keyword evidence="8 14" id="KW-0675">Receptor</keyword>
<evidence type="ECO:0000256" key="2">
    <source>
        <dbReference type="ARBA" id="ARBA00022448"/>
    </source>
</evidence>
<dbReference type="EMBL" id="AGCJ01000005">
    <property type="protein sequence ID" value="EHM43709.1"/>
    <property type="molecule type" value="Genomic_DNA"/>
</dbReference>
<dbReference type="PANTHER" id="PTHR30069:SF29">
    <property type="entry name" value="HEMOGLOBIN AND HEMOGLOBIN-HAPTOGLOBIN-BINDING PROTEIN 1-RELATED"/>
    <property type="match status" value="1"/>
</dbReference>
<keyword evidence="5" id="KW-0732">Signal</keyword>
<evidence type="ECO:0000256" key="6">
    <source>
        <dbReference type="ARBA" id="ARBA00023077"/>
    </source>
</evidence>
<keyword evidence="7 10" id="KW-0472">Membrane</keyword>
<evidence type="ECO:0000256" key="11">
    <source>
        <dbReference type="RuleBase" id="RU003357"/>
    </source>
</evidence>
<evidence type="ECO:0000256" key="4">
    <source>
        <dbReference type="ARBA" id="ARBA00022692"/>
    </source>
</evidence>
<dbReference type="InterPro" id="IPR012910">
    <property type="entry name" value="Plug_dom"/>
</dbReference>
<accession>G9YET6</accession>
<keyword evidence="15" id="KW-1185">Reference proteome</keyword>
<gene>
    <name evidence="14" type="ORF">HMPREF0080_00146</name>
</gene>
<reference evidence="14 15" key="1">
    <citation type="submission" date="2011-08" db="EMBL/GenBank/DDBJ databases">
        <authorList>
            <person name="Weinstock G."/>
            <person name="Sodergren E."/>
            <person name="Clifton S."/>
            <person name="Fulton L."/>
            <person name="Fulton B."/>
            <person name="Courtney L."/>
            <person name="Fronick C."/>
            <person name="Harrison M."/>
            <person name="Strong C."/>
            <person name="Farmer C."/>
            <person name="Delahaunty K."/>
            <person name="Markovic C."/>
            <person name="Hall O."/>
            <person name="Minx P."/>
            <person name="Tomlinson C."/>
            <person name="Mitreva M."/>
            <person name="Hou S."/>
            <person name="Chen J."/>
            <person name="Wollam A."/>
            <person name="Pepin K.H."/>
            <person name="Johnson M."/>
            <person name="Bhonagiri V."/>
            <person name="Zhang X."/>
            <person name="Suruliraj S."/>
            <person name="Warren W."/>
            <person name="Chinwalla A."/>
            <person name="Mardis E.R."/>
            <person name="Wilson R.K."/>
        </authorList>
    </citation>
    <scope>NUCLEOTIDE SEQUENCE [LARGE SCALE GENOMIC DNA]</scope>
    <source>
        <strain evidence="14 15">F0357</strain>
    </source>
</reference>
<dbReference type="InterPro" id="IPR037066">
    <property type="entry name" value="Plug_dom_sf"/>
</dbReference>
<proteinExistence type="inferred from homology"/>
<evidence type="ECO:0000259" key="12">
    <source>
        <dbReference type="Pfam" id="PF00593"/>
    </source>
</evidence>
<dbReference type="STRING" id="861450.HMPREF0080_00146"/>
<comment type="similarity">
    <text evidence="10 11">Belongs to the TonB-dependent receptor family.</text>
</comment>